<keyword evidence="2 6" id="KW-0812">Transmembrane</keyword>
<feature type="transmembrane region" description="Helical" evidence="6">
    <location>
        <begin position="225"/>
        <end position="244"/>
    </location>
</feature>
<organism evidence="7">
    <name type="scientific">freshwater metagenome</name>
    <dbReference type="NCBI Taxonomy" id="449393"/>
    <lineage>
        <taxon>unclassified sequences</taxon>
        <taxon>metagenomes</taxon>
        <taxon>ecological metagenomes</taxon>
    </lineage>
</organism>
<dbReference type="NCBIfam" id="TIGR00945">
    <property type="entry name" value="tatC"/>
    <property type="match status" value="1"/>
</dbReference>
<dbReference type="GO" id="GO:0033281">
    <property type="term" value="C:TAT protein transport complex"/>
    <property type="evidence" value="ECO:0007669"/>
    <property type="project" value="TreeGrafter"/>
</dbReference>
<dbReference type="GO" id="GO:0065002">
    <property type="term" value="P:intracellular protein transmembrane transport"/>
    <property type="evidence" value="ECO:0007669"/>
    <property type="project" value="TreeGrafter"/>
</dbReference>
<dbReference type="PANTHER" id="PTHR30371">
    <property type="entry name" value="SEC-INDEPENDENT PROTEIN TRANSLOCASE PROTEIN TATC"/>
    <property type="match status" value="1"/>
</dbReference>
<evidence type="ECO:0000256" key="2">
    <source>
        <dbReference type="ARBA" id="ARBA00022692"/>
    </source>
</evidence>
<dbReference type="AlphaFoldDB" id="A0A6J6DR53"/>
<feature type="region of interest" description="Disordered" evidence="5">
    <location>
        <begin position="252"/>
        <end position="279"/>
    </location>
</feature>
<dbReference type="GO" id="GO:0009977">
    <property type="term" value="F:proton motive force dependent protein transmembrane transporter activity"/>
    <property type="evidence" value="ECO:0007669"/>
    <property type="project" value="TreeGrafter"/>
</dbReference>
<feature type="transmembrane region" description="Helical" evidence="6">
    <location>
        <begin position="83"/>
        <end position="105"/>
    </location>
</feature>
<dbReference type="EMBL" id="CAEZTL010000022">
    <property type="protein sequence ID" value="CAB4565439.1"/>
    <property type="molecule type" value="Genomic_DNA"/>
</dbReference>
<evidence type="ECO:0000256" key="5">
    <source>
        <dbReference type="SAM" id="MobiDB-lite"/>
    </source>
</evidence>
<name>A0A6J6DR53_9ZZZZ</name>
<dbReference type="Pfam" id="PF00902">
    <property type="entry name" value="TatC"/>
    <property type="match status" value="1"/>
</dbReference>
<evidence type="ECO:0000313" key="7">
    <source>
        <dbReference type="EMBL" id="CAB4565439.1"/>
    </source>
</evidence>
<dbReference type="PROSITE" id="PS01218">
    <property type="entry name" value="TATC"/>
    <property type="match status" value="1"/>
</dbReference>
<dbReference type="PRINTS" id="PR01840">
    <property type="entry name" value="TATCFAMILY"/>
</dbReference>
<accession>A0A6J6DR53</accession>
<feature type="transmembrane region" description="Helical" evidence="6">
    <location>
        <begin position="165"/>
        <end position="189"/>
    </location>
</feature>
<feature type="transmembrane region" description="Helical" evidence="6">
    <location>
        <begin position="117"/>
        <end position="138"/>
    </location>
</feature>
<feature type="transmembrane region" description="Helical" evidence="6">
    <location>
        <begin position="201"/>
        <end position="219"/>
    </location>
</feature>
<dbReference type="PANTHER" id="PTHR30371:SF0">
    <property type="entry name" value="SEC-INDEPENDENT PROTEIN TRANSLOCASE PROTEIN TATC, CHLOROPLASTIC-RELATED"/>
    <property type="match status" value="1"/>
</dbReference>
<comment type="subcellular location">
    <subcellularLocation>
        <location evidence="1">Membrane</location>
        <topology evidence="1">Multi-pass membrane protein</topology>
    </subcellularLocation>
</comment>
<feature type="transmembrane region" description="Helical" evidence="6">
    <location>
        <begin position="21"/>
        <end position="40"/>
    </location>
</feature>
<dbReference type="GO" id="GO:0043953">
    <property type="term" value="P:protein transport by the Tat complex"/>
    <property type="evidence" value="ECO:0007669"/>
    <property type="project" value="TreeGrafter"/>
</dbReference>
<protein>
    <submittedName>
        <fullName evidence="7">Unannotated protein</fullName>
    </submittedName>
</protein>
<evidence type="ECO:0000256" key="1">
    <source>
        <dbReference type="ARBA" id="ARBA00004141"/>
    </source>
</evidence>
<evidence type="ECO:0000256" key="6">
    <source>
        <dbReference type="SAM" id="Phobius"/>
    </source>
</evidence>
<reference evidence="7" key="1">
    <citation type="submission" date="2020-05" db="EMBL/GenBank/DDBJ databases">
        <authorList>
            <person name="Chiriac C."/>
            <person name="Salcher M."/>
            <person name="Ghai R."/>
            <person name="Kavagutti S V."/>
        </authorList>
    </citation>
    <scope>NUCLEOTIDE SEQUENCE</scope>
</reference>
<dbReference type="InterPro" id="IPR019820">
    <property type="entry name" value="Sec-indep_translocase_CS"/>
</dbReference>
<keyword evidence="3 6" id="KW-1133">Transmembrane helix</keyword>
<proteinExistence type="inferred from homology"/>
<keyword evidence="4 6" id="KW-0472">Membrane</keyword>
<sequence>MAASNGGRMPLIEHLRELRRRVFKSALAITALSVVGWVLYTPIINTLSRPVCDLDAAQASGSSYCGSLVISGILGPLNLQIKVAFLSGIIMSAPIWLYQLWAFIAPALHRRERRYSVGFIAAATPFFAMGAALGYLIIPTAVKVLLGFTPGSLSNLVNFDNYLEFVMRIILLFGLAFQLPVFLLTFNLIGFLSGRTILKPWRAWVFGICLFVASFSPSADPLSMLALAVPLICLYFMAGGLATLNDRRRSKKSSELFTPDGRVSSAQAIEGPAPIDKDD</sequence>
<dbReference type="HAMAP" id="MF_00902">
    <property type="entry name" value="TatC"/>
    <property type="match status" value="1"/>
</dbReference>
<gene>
    <name evidence="7" type="ORF">UFOPK1683_00371</name>
</gene>
<evidence type="ECO:0000256" key="4">
    <source>
        <dbReference type="ARBA" id="ARBA00023136"/>
    </source>
</evidence>
<dbReference type="InterPro" id="IPR002033">
    <property type="entry name" value="TatC"/>
</dbReference>
<evidence type="ECO:0000256" key="3">
    <source>
        <dbReference type="ARBA" id="ARBA00022989"/>
    </source>
</evidence>